<dbReference type="Pfam" id="PF14542">
    <property type="entry name" value="Acetyltransf_CG"/>
    <property type="match status" value="1"/>
</dbReference>
<dbReference type="Proteomes" id="UP000092495">
    <property type="component" value="Chromosome"/>
</dbReference>
<name>A0A1C7EKI9_9BACL</name>
<dbReference type="CDD" id="cd04301">
    <property type="entry name" value="NAT_SF"/>
    <property type="match status" value="1"/>
</dbReference>
<evidence type="ECO:0000313" key="2">
    <source>
        <dbReference type="EMBL" id="ANU24339.1"/>
    </source>
</evidence>
<proteinExistence type="predicted"/>
<dbReference type="InterPro" id="IPR016181">
    <property type="entry name" value="Acyl_CoA_acyltransferase"/>
</dbReference>
<dbReference type="STRING" id="414778.BCM40_13730"/>
<dbReference type="Gene3D" id="3.40.630.30">
    <property type="match status" value="1"/>
</dbReference>
<gene>
    <name evidence="2" type="ORF">BCM40_13730</name>
</gene>
<dbReference type="SUPFAM" id="SSF55729">
    <property type="entry name" value="Acyl-CoA N-acyltransferases (Nat)"/>
    <property type="match status" value="1"/>
</dbReference>
<dbReference type="PANTHER" id="PTHR31435:SF10">
    <property type="entry name" value="BSR4717 PROTEIN"/>
    <property type="match status" value="1"/>
</dbReference>
<dbReference type="PROSITE" id="PS51729">
    <property type="entry name" value="GNAT_YJDJ"/>
    <property type="match status" value="1"/>
</dbReference>
<dbReference type="KEGG" id="pdg:BCM40_13730"/>
<evidence type="ECO:0000259" key="1">
    <source>
        <dbReference type="PROSITE" id="PS51729"/>
    </source>
</evidence>
<dbReference type="AlphaFoldDB" id="A0A1C7EKI9"/>
<accession>A0A1C7EKI9</accession>
<dbReference type="GO" id="GO:0016740">
    <property type="term" value="F:transferase activity"/>
    <property type="evidence" value="ECO:0007669"/>
    <property type="project" value="UniProtKB-KW"/>
</dbReference>
<sequence length="93" mass="10768">MDFKLVELGSDEFAYRLEDEGVMKGEIAWTQLADVMVIEHTFVDESLRHQGLAKKLLDQTASFAREHDYKVEPVCSYAVSAFDRYNDYDDIKI</sequence>
<keyword evidence="3" id="KW-1185">Reference proteome</keyword>
<dbReference type="RefSeq" id="WP_065527294.1">
    <property type="nucleotide sequence ID" value="NZ_CP016543.2"/>
</dbReference>
<dbReference type="InterPro" id="IPR045057">
    <property type="entry name" value="Gcn5-rel_NAT"/>
</dbReference>
<evidence type="ECO:0000313" key="3">
    <source>
        <dbReference type="Proteomes" id="UP000092495"/>
    </source>
</evidence>
<dbReference type="PANTHER" id="PTHR31435">
    <property type="entry name" value="PROTEIN NATD1"/>
    <property type="match status" value="1"/>
</dbReference>
<dbReference type="InterPro" id="IPR031165">
    <property type="entry name" value="GNAT_YJDJ"/>
</dbReference>
<organism evidence="2 3">
    <name type="scientific">Planococcus donghaensis</name>
    <dbReference type="NCBI Taxonomy" id="414778"/>
    <lineage>
        <taxon>Bacteria</taxon>
        <taxon>Bacillati</taxon>
        <taxon>Bacillota</taxon>
        <taxon>Bacilli</taxon>
        <taxon>Bacillales</taxon>
        <taxon>Caryophanaceae</taxon>
        <taxon>Planococcus</taxon>
    </lineage>
</organism>
<dbReference type="EMBL" id="CP016543">
    <property type="protein sequence ID" value="ANU24339.1"/>
    <property type="molecule type" value="Genomic_DNA"/>
</dbReference>
<reference evidence="2" key="1">
    <citation type="submission" date="2016-10" db="EMBL/GenBank/DDBJ databases">
        <authorList>
            <person name="See-Too W.S."/>
        </authorList>
    </citation>
    <scope>NUCLEOTIDE SEQUENCE</scope>
    <source>
        <strain evidence="2">DSM 22276</strain>
    </source>
</reference>
<dbReference type="OrthoDB" id="9793389at2"/>
<protein>
    <submittedName>
        <fullName evidence="2">GNAT family N-acetyltransferase</fullName>
    </submittedName>
</protein>
<feature type="domain" description="N-acetyltransferase" evidence="1">
    <location>
        <begin position="7"/>
        <end position="93"/>
    </location>
</feature>